<evidence type="ECO:0000313" key="3">
    <source>
        <dbReference type="Proteomes" id="UP000182958"/>
    </source>
</evidence>
<evidence type="ECO:0000313" key="2">
    <source>
        <dbReference type="EMBL" id="SFW22870.1"/>
    </source>
</evidence>
<feature type="signal peptide" evidence="1">
    <location>
        <begin position="1"/>
        <end position="22"/>
    </location>
</feature>
<protein>
    <submittedName>
        <fullName evidence="2">Uncharacterized protein</fullName>
    </submittedName>
</protein>
<gene>
    <name evidence="2" type="ORF">SAMN02910323_0876</name>
</gene>
<reference evidence="3" key="1">
    <citation type="submission" date="2016-11" db="EMBL/GenBank/DDBJ databases">
        <authorList>
            <person name="Varghese N."/>
            <person name="Submissions S."/>
        </authorList>
    </citation>
    <scope>NUCLEOTIDE SEQUENCE [LARGE SCALE GENOMIC DNA]</scope>
    <source>
        <strain evidence="3">C3</strain>
    </source>
</reference>
<dbReference type="RefSeq" id="WP_072305671.1">
    <property type="nucleotide sequence ID" value="NZ_FPJA01000004.1"/>
</dbReference>
<feature type="chain" id="PRO_5013018335" evidence="1">
    <location>
        <begin position="23"/>
        <end position="161"/>
    </location>
</feature>
<sequence>MKRKLFAFIMLCIFSLSSTVFALSKNQVALGGIPLDASLIYVNSIYGPPTRIEGGSRWISHYGNGFLVYSIPKYNGKGSPYKKGVNYVDQIKVTQNNGISTPDGAYVGMKEYVIEELYGEPFNKFEQQKNIMTYWYFAETQLLAFEAKDGVVISIRICETD</sequence>
<accession>A0A1K1MLS3</accession>
<dbReference type="Proteomes" id="UP000182958">
    <property type="component" value="Unassembled WGS sequence"/>
</dbReference>
<dbReference type="EMBL" id="FPJA01000004">
    <property type="protein sequence ID" value="SFW22870.1"/>
    <property type="molecule type" value="Genomic_DNA"/>
</dbReference>
<organism evidence="2 3">
    <name type="scientific">Selenomonas ruminantium</name>
    <dbReference type="NCBI Taxonomy" id="971"/>
    <lineage>
        <taxon>Bacteria</taxon>
        <taxon>Bacillati</taxon>
        <taxon>Bacillota</taxon>
        <taxon>Negativicutes</taxon>
        <taxon>Selenomonadales</taxon>
        <taxon>Selenomonadaceae</taxon>
        <taxon>Selenomonas</taxon>
    </lineage>
</organism>
<keyword evidence="3" id="KW-1185">Reference proteome</keyword>
<proteinExistence type="predicted"/>
<keyword evidence="1" id="KW-0732">Signal</keyword>
<evidence type="ECO:0000256" key="1">
    <source>
        <dbReference type="SAM" id="SignalP"/>
    </source>
</evidence>
<dbReference type="AlphaFoldDB" id="A0A1K1MLS3"/>
<name>A0A1K1MLS3_SELRU</name>